<feature type="transmembrane region" description="Helical" evidence="1">
    <location>
        <begin position="161"/>
        <end position="181"/>
    </location>
</feature>
<organism evidence="2 3">
    <name type="scientific">Kribbella rubisoli</name>
    <dbReference type="NCBI Taxonomy" id="3075929"/>
    <lineage>
        <taxon>Bacteria</taxon>
        <taxon>Bacillati</taxon>
        <taxon>Actinomycetota</taxon>
        <taxon>Actinomycetes</taxon>
        <taxon>Propionibacteriales</taxon>
        <taxon>Kribbellaceae</taxon>
        <taxon>Kribbella</taxon>
    </lineage>
</organism>
<keyword evidence="3" id="KW-1185">Reference proteome</keyword>
<feature type="transmembrane region" description="Helical" evidence="1">
    <location>
        <begin position="78"/>
        <end position="97"/>
    </location>
</feature>
<dbReference type="Pfam" id="PF06197">
    <property type="entry name" value="DUF998"/>
    <property type="match status" value="1"/>
</dbReference>
<feature type="transmembrane region" description="Helical" evidence="1">
    <location>
        <begin position="132"/>
        <end position="149"/>
    </location>
</feature>
<keyword evidence="1" id="KW-0812">Transmembrane</keyword>
<evidence type="ECO:0000313" key="3">
    <source>
        <dbReference type="Proteomes" id="UP000292027"/>
    </source>
</evidence>
<dbReference type="RefSeq" id="WP_130442257.1">
    <property type="nucleotide sequence ID" value="NZ_SHKR01000011.1"/>
</dbReference>
<name>A0A4Q7XA74_9ACTN</name>
<feature type="transmembrane region" description="Helical" evidence="1">
    <location>
        <begin position="193"/>
        <end position="214"/>
    </location>
</feature>
<keyword evidence="1" id="KW-0472">Membrane</keyword>
<reference evidence="2 3" key="1">
    <citation type="journal article" date="2015" name="Stand. Genomic Sci.">
        <title>Genomic Encyclopedia of Bacterial and Archaeal Type Strains, Phase III: the genomes of soil and plant-associated and newly described type strains.</title>
        <authorList>
            <person name="Whitman W.B."/>
            <person name="Woyke T."/>
            <person name="Klenk H.P."/>
            <person name="Zhou Y."/>
            <person name="Lilburn T.G."/>
            <person name="Beck B.J."/>
            <person name="De Vos P."/>
            <person name="Vandamme P."/>
            <person name="Eisen J.A."/>
            <person name="Garrity G."/>
            <person name="Hugenholtz P."/>
            <person name="Kyrpides N.C."/>
        </authorList>
    </citation>
    <scope>NUCLEOTIDE SEQUENCE [LARGE SCALE GENOMIC DNA]</scope>
    <source>
        <strain evidence="2 3">VKM Ac-2540</strain>
    </source>
</reference>
<sequence>MDAVPYRPVRNLLLAAAVLYCSLLLEAAAGFPLSVRTSFLSELGARDQSTSLYARAMDLSSSVLTLLAVLLARRSRELAGLLISTAVFAFGTMFDSFSPMDCAPSVSAACRASEVNGQAGAALVLHEATSTIAGAGTIAMAVFALIAVYRRGWGGWWSKLLAVLAGGVLLTQVWLGSVVAYETLSGQEVAAPGILQRASTLLFCLMLGTLLPGLRQAFSR</sequence>
<comment type="caution">
    <text evidence="2">The sequence shown here is derived from an EMBL/GenBank/DDBJ whole genome shotgun (WGS) entry which is preliminary data.</text>
</comment>
<protein>
    <submittedName>
        <fullName evidence="2">Uncharacterized protein DUF998</fullName>
    </submittedName>
</protein>
<dbReference type="AlphaFoldDB" id="A0A4Q7XA74"/>
<dbReference type="EMBL" id="SHKR01000011">
    <property type="protein sequence ID" value="RZU19984.1"/>
    <property type="molecule type" value="Genomic_DNA"/>
</dbReference>
<accession>A0A4Q7XA74</accession>
<gene>
    <name evidence="2" type="ORF">EV645_2204</name>
</gene>
<dbReference type="InterPro" id="IPR009339">
    <property type="entry name" value="DUF998"/>
</dbReference>
<evidence type="ECO:0000313" key="2">
    <source>
        <dbReference type="EMBL" id="RZU19984.1"/>
    </source>
</evidence>
<keyword evidence="1" id="KW-1133">Transmembrane helix</keyword>
<evidence type="ECO:0000256" key="1">
    <source>
        <dbReference type="SAM" id="Phobius"/>
    </source>
</evidence>
<dbReference type="OrthoDB" id="3820738at2"/>
<feature type="transmembrane region" description="Helical" evidence="1">
    <location>
        <begin position="52"/>
        <end position="71"/>
    </location>
</feature>
<proteinExistence type="predicted"/>
<dbReference type="Proteomes" id="UP000292027">
    <property type="component" value="Unassembled WGS sequence"/>
</dbReference>